<protein>
    <submittedName>
        <fullName evidence="2">Uncharacterized protein</fullName>
    </submittedName>
</protein>
<dbReference type="InterPro" id="IPR018803">
    <property type="entry name" value="Ish1/Msc1-like"/>
</dbReference>
<evidence type="ECO:0000313" key="2">
    <source>
        <dbReference type="EMBL" id="KAJ2902679.1"/>
    </source>
</evidence>
<dbReference type="EMBL" id="JAKWBI020000106">
    <property type="protein sequence ID" value="KAJ2902679.1"/>
    <property type="molecule type" value="Genomic_DNA"/>
</dbReference>
<keyword evidence="1" id="KW-0732">Signal</keyword>
<comment type="caution">
    <text evidence="2">The sequence shown here is derived from an EMBL/GenBank/DDBJ whole genome shotgun (WGS) entry which is preliminary data.</text>
</comment>
<organism evidence="2 3">
    <name type="scientific">Zalerion maritima</name>
    <dbReference type="NCBI Taxonomy" id="339359"/>
    <lineage>
        <taxon>Eukaryota</taxon>
        <taxon>Fungi</taxon>
        <taxon>Dikarya</taxon>
        <taxon>Ascomycota</taxon>
        <taxon>Pezizomycotina</taxon>
        <taxon>Sordariomycetes</taxon>
        <taxon>Lulworthiomycetidae</taxon>
        <taxon>Lulworthiales</taxon>
        <taxon>Lulworthiaceae</taxon>
        <taxon>Zalerion</taxon>
    </lineage>
</organism>
<feature type="chain" id="PRO_5041954629" evidence="1">
    <location>
        <begin position="20"/>
        <end position="554"/>
    </location>
</feature>
<proteinExistence type="predicted"/>
<gene>
    <name evidence="2" type="ORF">MKZ38_000264</name>
</gene>
<feature type="signal peptide" evidence="1">
    <location>
        <begin position="1"/>
        <end position="19"/>
    </location>
</feature>
<reference evidence="2" key="1">
    <citation type="submission" date="2022-07" db="EMBL/GenBank/DDBJ databases">
        <title>Draft genome sequence of Zalerion maritima ATCC 34329, a (micro)plastics degrading marine fungus.</title>
        <authorList>
            <person name="Paco A."/>
            <person name="Goncalves M.F.M."/>
            <person name="Rocha-Santos T.A.P."/>
            <person name="Alves A."/>
        </authorList>
    </citation>
    <scope>NUCLEOTIDE SEQUENCE</scope>
    <source>
        <strain evidence="2">ATCC 34329</strain>
    </source>
</reference>
<dbReference type="Proteomes" id="UP001201980">
    <property type="component" value="Unassembled WGS sequence"/>
</dbReference>
<keyword evidence="3" id="KW-1185">Reference proteome</keyword>
<sequence>MKLSATFVSVLAVANTAVASSWFSKSVTTPAYNKWHETELERWLADNDVPYPTPADRKELENIVGKNWNKYAVKPYEEWDPEQLNAYLTLKGMEVKENAETSKDSLIAQVKDSWYESEDHAQEAWTSVKDWILDTWTESQLKEFADKNGIPVPQPRQRDTLLQQARQNYEAIAKRAGDSASYPGNWLYESWSDSDLKSWLDTYGFPTPQPTNRDKLISQVRRNSRLAYLKMQDKSTSATASARAAYKTATDAALNSWSESQLKEFADNNGISVPQGTKPNELRSLIRKNRAEVMGNTVGDQAASTYGAASSKAGNEYAKASDSASLAAQDAFNNVVDTWSVSRLKAYLDARGIPVPQSSKTDELRALVRKNHHKAASGWTAWTFDDFSTENLKNYLANTGDESAKAVSEKADATREDLVSAAQSAYSSASSAGGDTYASVTSYLIQQTDAAKAHAFDVWTDTELKAHLDSYGVPVPQGSTTEDLRAMARKHSTYFKYGTNSPSETFFAKLSEGVQETWDWMKEKVGVAGDAAQKEAADAKAKVDARAEEVRDEL</sequence>
<accession>A0AAD5WTV1</accession>
<dbReference type="Pfam" id="PF10281">
    <property type="entry name" value="Ish1"/>
    <property type="match status" value="6"/>
</dbReference>
<dbReference type="AlphaFoldDB" id="A0AAD5WTV1"/>
<evidence type="ECO:0000313" key="3">
    <source>
        <dbReference type="Proteomes" id="UP001201980"/>
    </source>
</evidence>
<evidence type="ECO:0000256" key="1">
    <source>
        <dbReference type="SAM" id="SignalP"/>
    </source>
</evidence>
<name>A0AAD5WTV1_9PEZI</name>